<keyword evidence="1" id="KW-0812">Transmembrane</keyword>
<dbReference type="EMBL" id="LCTV02000004">
    <property type="protein sequence ID" value="PRQ75551.1"/>
    <property type="molecule type" value="Genomic_DNA"/>
</dbReference>
<dbReference type="PANTHER" id="PTHR28254">
    <property type="entry name" value="CYTOCHROME B-C1 COMPLEX SUBUNIT 10"/>
    <property type="match status" value="1"/>
</dbReference>
<dbReference type="Proteomes" id="UP000239560">
    <property type="component" value="Unassembled WGS sequence"/>
</dbReference>
<evidence type="ECO:0000313" key="3">
    <source>
        <dbReference type="Proteomes" id="UP000239560"/>
    </source>
</evidence>
<dbReference type="PANTHER" id="PTHR28254:SF1">
    <property type="entry name" value="CYTOCHROME B-C1 COMPLEX SUBUNIT 10, MITOCHONDRIAL"/>
    <property type="match status" value="1"/>
</dbReference>
<comment type="caution">
    <text evidence="2">The sequence shown here is derived from an EMBL/GenBank/DDBJ whole genome shotgun (WGS) entry which is preliminary data.</text>
</comment>
<accession>A0A2T0AC13</accession>
<name>A0A2T0AC13_RHOTO</name>
<organism evidence="2 3">
    <name type="scientific">Rhodotorula toruloides</name>
    <name type="common">Yeast</name>
    <name type="synonym">Rhodosporidium toruloides</name>
    <dbReference type="NCBI Taxonomy" id="5286"/>
    <lineage>
        <taxon>Eukaryota</taxon>
        <taxon>Fungi</taxon>
        <taxon>Dikarya</taxon>
        <taxon>Basidiomycota</taxon>
        <taxon>Pucciniomycotina</taxon>
        <taxon>Microbotryomycetes</taxon>
        <taxon>Sporidiobolales</taxon>
        <taxon>Sporidiobolaceae</taxon>
        <taxon>Rhodotorula</taxon>
    </lineage>
</organism>
<reference evidence="2 3" key="1">
    <citation type="journal article" date="2018" name="Elife">
        <title>Functional genomics of lipid metabolism in the oleaginous yeast Rhodosporidium toruloides.</title>
        <authorList>
            <person name="Coradetti S.T."/>
            <person name="Pinel D."/>
            <person name="Geiselman G."/>
            <person name="Ito M."/>
            <person name="Mondo S."/>
            <person name="Reilly M.C."/>
            <person name="Cheng Y.F."/>
            <person name="Bauer S."/>
            <person name="Grigoriev I."/>
            <person name="Gladden J.M."/>
            <person name="Simmons B.A."/>
            <person name="Brem R."/>
            <person name="Arkin A.P."/>
            <person name="Skerker J.M."/>
        </authorList>
    </citation>
    <scope>NUCLEOTIDE SEQUENCE [LARGE SCALE GENOMIC DNA]</scope>
    <source>
        <strain evidence="2 3">NBRC 0880</strain>
    </source>
</reference>
<dbReference type="GO" id="GO:0006122">
    <property type="term" value="P:mitochondrial electron transport, ubiquinol to cytochrome c"/>
    <property type="evidence" value="ECO:0007669"/>
    <property type="project" value="InterPro"/>
</dbReference>
<dbReference type="InterPro" id="IPR019182">
    <property type="entry name" value="Cytochrome_b-c1_su10_fun"/>
</dbReference>
<feature type="transmembrane region" description="Helical" evidence="1">
    <location>
        <begin position="63"/>
        <end position="84"/>
    </location>
</feature>
<sequence>MDRRNWIGGRCYGLLSSPSPPASSPPRPPEHKLAGLPRVQVLKPGRAVLGFTPAFVTRLVPNLALWGFAGAGVLFLAGSSIPLFQTDVLKKIPVVANYYEDKTPDSDKPF</sequence>
<dbReference type="AlphaFoldDB" id="A0A2T0AC13"/>
<proteinExistence type="predicted"/>
<evidence type="ECO:0000256" key="1">
    <source>
        <dbReference type="SAM" id="Phobius"/>
    </source>
</evidence>
<gene>
    <name evidence="2" type="ORF">AAT19DRAFT_13608</name>
</gene>
<keyword evidence="1" id="KW-1133">Transmembrane helix</keyword>
<evidence type="ECO:0000313" key="2">
    <source>
        <dbReference type="EMBL" id="PRQ75551.1"/>
    </source>
</evidence>
<keyword evidence="1" id="KW-0472">Membrane</keyword>
<dbReference type="OrthoDB" id="2391627at2759"/>
<dbReference type="Pfam" id="PF09796">
    <property type="entry name" value="QCR10"/>
    <property type="match status" value="1"/>
</dbReference>
<dbReference type="GO" id="GO:0005739">
    <property type="term" value="C:mitochondrion"/>
    <property type="evidence" value="ECO:0007669"/>
    <property type="project" value="GOC"/>
</dbReference>
<protein>
    <submittedName>
        <fullName evidence="2">Ubiquinol-cytochrome-c reductase complex subunit (QCR10)-domain containing protein</fullName>
    </submittedName>
</protein>